<keyword evidence="2" id="KW-1185">Reference proteome</keyword>
<protein>
    <submittedName>
        <fullName evidence="1">Uncharacterized protein</fullName>
    </submittedName>
</protein>
<gene>
    <name evidence="1" type="ORF">EDC38_0925</name>
</gene>
<dbReference type="RefSeq" id="WP_123637502.1">
    <property type="nucleotide sequence ID" value="NZ_RJUK01000001.1"/>
</dbReference>
<comment type="caution">
    <text evidence="1">The sequence shown here is derived from an EMBL/GenBank/DDBJ whole genome shotgun (WGS) entry which is preliminary data.</text>
</comment>
<dbReference type="AlphaFoldDB" id="A0A3N1NKJ0"/>
<name>A0A3N1NKJ0_9GAMM</name>
<dbReference type="OrthoDB" id="5700479at2"/>
<sequence length="234" mass="27256">MASLLLLTSLLFLSLLIVHLVNQREERFRQIRLRQRRVRWRIDALEEVLVGIEETLRNRAIARCINREILHLLEQMLELEEGDKTHLETRIAHVRERADEMLHDQEPSHAGRLRESDAEMARARECLDQAAQVLRRQDNEGRLEGGTLSDYLLDLSWTRLMIDVVTYIAEGHKALQRGDITTSQAYYKRAQGLLIGSDHPYPQRMAMIRELGEVIQGKRKALSQELMPETDYNP</sequence>
<evidence type="ECO:0000313" key="1">
    <source>
        <dbReference type="EMBL" id="ROQ20324.1"/>
    </source>
</evidence>
<dbReference type="EMBL" id="RJUK01000001">
    <property type="protein sequence ID" value="ROQ20324.1"/>
    <property type="molecule type" value="Genomic_DNA"/>
</dbReference>
<dbReference type="Proteomes" id="UP000273643">
    <property type="component" value="Unassembled WGS sequence"/>
</dbReference>
<organism evidence="1 2">
    <name type="scientific">Marinimicrobium koreense</name>
    <dbReference type="NCBI Taxonomy" id="306545"/>
    <lineage>
        <taxon>Bacteria</taxon>
        <taxon>Pseudomonadati</taxon>
        <taxon>Pseudomonadota</taxon>
        <taxon>Gammaproteobacteria</taxon>
        <taxon>Cellvibrionales</taxon>
        <taxon>Cellvibrionaceae</taxon>
        <taxon>Marinimicrobium</taxon>
    </lineage>
</organism>
<accession>A0A3N1NKJ0</accession>
<proteinExistence type="predicted"/>
<evidence type="ECO:0000313" key="2">
    <source>
        <dbReference type="Proteomes" id="UP000273643"/>
    </source>
</evidence>
<reference evidence="1 2" key="1">
    <citation type="submission" date="2018-11" db="EMBL/GenBank/DDBJ databases">
        <title>Genomic Encyclopedia of Type Strains, Phase IV (KMG-IV): sequencing the most valuable type-strain genomes for metagenomic binning, comparative biology and taxonomic classification.</title>
        <authorList>
            <person name="Goeker M."/>
        </authorList>
    </citation>
    <scope>NUCLEOTIDE SEQUENCE [LARGE SCALE GENOMIC DNA]</scope>
    <source>
        <strain evidence="1 2">DSM 16974</strain>
    </source>
</reference>